<dbReference type="PANTHER" id="PTHR16465:SF0">
    <property type="entry name" value="ZINC FINGER MATRIN-TYPE PROTEIN 5"/>
    <property type="match status" value="1"/>
</dbReference>
<dbReference type="GO" id="GO:0008270">
    <property type="term" value="F:zinc ion binding"/>
    <property type="evidence" value="ECO:0007669"/>
    <property type="project" value="UniProtKB-KW"/>
</dbReference>
<dbReference type="PANTHER" id="PTHR16465">
    <property type="entry name" value="NUCLEASE-RELATED"/>
    <property type="match status" value="1"/>
</dbReference>
<evidence type="ECO:0000313" key="7">
    <source>
        <dbReference type="Ensembl" id="ENSSTUP00000010091.1"/>
    </source>
</evidence>
<evidence type="ECO:0000313" key="8">
    <source>
        <dbReference type="Proteomes" id="UP000472277"/>
    </source>
</evidence>
<dbReference type="Pfam" id="PF18044">
    <property type="entry name" value="zf-CCCH_4"/>
    <property type="match status" value="1"/>
</dbReference>
<name>A0A673WPN9_SALTR</name>
<dbReference type="InterPro" id="IPR041367">
    <property type="entry name" value="Znf-CCCH_4"/>
</dbReference>
<dbReference type="OMA" id="HNCRFSH"/>
<protein>
    <submittedName>
        <fullName evidence="7">Zinc finger, matrin-type 5</fullName>
    </submittedName>
</protein>
<dbReference type="Ensembl" id="ENSSTUT00000010753.1">
    <property type="protein sequence ID" value="ENSSTUP00000010091.1"/>
    <property type="gene ID" value="ENSSTUG00000004882.1"/>
</dbReference>
<dbReference type="GO" id="GO:0005689">
    <property type="term" value="C:U12-type spliceosomal complex"/>
    <property type="evidence" value="ECO:0007669"/>
    <property type="project" value="TreeGrafter"/>
</dbReference>
<dbReference type="SMART" id="SM00356">
    <property type="entry name" value="ZnF_C3H1"/>
    <property type="match status" value="1"/>
</dbReference>
<dbReference type="InParanoid" id="A0A673WPN9"/>
<evidence type="ECO:0000256" key="2">
    <source>
        <dbReference type="ARBA" id="ARBA00022771"/>
    </source>
</evidence>
<dbReference type="Proteomes" id="UP000472277">
    <property type="component" value="Chromosome 15"/>
</dbReference>
<evidence type="ECO:0000259" key="6">
    <source>
        <dbReference type="PROSITE" id="PS50103"/>
    </source>
</evidence>
<proteinExistence type="predicted"/>
<keyword evidence="1 4" id="KW-0479">Metal-binding</keyword>
<reference evidence="7" key="1">
    <citation type="submission" date="2025-08" db="UniProtKB">
        <authorList>
            <consortium name="Ensembl"/>
        </authorList>
    </citation>
    <scope>IDENTIFICATION</scope>
</reference>
<evidence type="ECO:0000256" key="4">
    <source>
        <dbReference type="PROSITE-ProRule" id="PRU00723"/>
    </source>
</evidence>
<dbReference type="InterPro" id="IPR000571">
    <property type="entry name" value="Znf_CCCH"/>
</dbReference>
<accession>A0A673WPN9</accession>
<feature type="zinc finger region" description="C3H1-type" evidence="4">
    <location>
        <begin position="37"/>
        <end position="65"/>
    </location>
</feature>
<evidence type="ECO:0000256" key="3">
    <source>
        <dbReference type="ARBA" id="ARBA00022833"/>
    </source>
</evidence>
<keyword evidence="3 4" id="KW-0862">Zinc</keyword>
<evidence type="ECO:0000256" key="5">
    <source>
        <dbReference type="SAM" id="MobiDB-lite"/>
    </source>
</evidence>
<dbReference type="Gene3D" id="4.10.1000.10">
    <property type="entry name" value="Zinc finger, CCCH-type"/>
    <property type="match status" value="1"/>
</dbReference>
<dbReference type="PROSITE" id="PS50103">
    <property type="entry name" value="ZF_C3H1"/>
    <property type="match status" value="1"/>
</dbReference>
<dbReference type="GeneTree" id="ENSGT00390000009869"/>
<dbReference type="SUPFAM" id="SSF57667">
    <property type="entry name" value="beta-beta-alpha zinc fingers"/>
    <property type="match status" value="1"/>
</dbReference>
<dbReference type="InterPro" id="IPR036855">
    <property type="entry name" value="Znf_CCCH_sf"/>
</dbReference>
<reference evidence="7" key="2">
    <citation type="submission" date="2025-09" db="UniProtKB">
        <authorList>
            <consortium name="Ensembl"/>
        </authorList>
    </citation>
    <scope>IDENTIFICATION</scope>
</reference>
<sequence>MVKRYYCDYCDRPFQDNMHNRRKHIGKKNTAAILYDERTKKPCRRFLNTGQCVFGNNCRFSHMSEGHGDQNLRMQIEDERRSREDTEHRASPEWSIEEFLTMREKRRATLSSGRYKEDDDNQPANDIPPHFLTIPDLPPSLLPPPPSGWKVWLN</sequence>
<evidence type="ECO:0000256" key="1">
    <source>
        <dbReference type="ARBA" id="ARBA00022723"/>
    </source>
</evidence>
<dbReference type="InterPro" id="IPR036236">
    <property type="entry name" value="Znf_C2H2_sf"/>
</dbReference>
<dbReference type="AlphaFoldDB" id="A0A673WPN9"/>
<dbReference type="SUPFAM" id="SSF90229">
    <property type="entry name" value="CCCH zinc finger"/>
    <property type="match status" value="1"/>
</dbReference>
<feature type="region of interest" description="Disordered" evidence="5">
    <location>
        <begin position="109"/>
        <end position="130"/>
    </location>
</feature>
<keyword evidence="2 4" id="KW-0863">Zinc-finger</keyword>
<keyword evidence="8" id="KW-1185">Reference proteome</keyword>
<organism evidence="7 8">
    <name type="scientific">Salmo trutta</name>
    <name type="common">Brown trout</name>
    <dbReference type="NCBI Taxonomy" id="8032"/>
    <lineage>
        <taxon>Eukaryota</taxon>
        <taxon>Metazoa</taxon>
        <taxon>Chordata</taxon>
        <taxon>Craniata</taxon>
        <taxon>Vertebrata</taxon>
        <taxon>Euteleostomi</taxon>
        <taxon>Actinopterygii</taxon>
        <taxon>Neopterygii</taxon>
        <taxon>Teleostei</taxon>
        <taxon>Protacanthopterygii</taxon>
        <taxon>Salmoniformes</taxon>
        <taxon>Salmonidae</taxon>
        <taxon>Salmoninae</taxon>
        <taxon>Salmo</taxon>
    </lineage>
</organism>
<feature type="domain" description="C3H1-type" evidence="6">
    <location>
        <begin position="37"/>
        <end position="65"/>
    </location>
</feature>